<dbReference type="InterPro" id="IPR025723">
    <property type="entry name" value="ArsA/GET3_ATPase-like"/>
</dbReference>
<dbReference type="InterPro" id="IPR016300">
    <property type="entry name" value="ATPase_ArsA/GET3"/>
</dbReference>
<dbReference type="AlphaFoldDB" id="A0A6J6ZQM5"/>
<dbReference type="Pfam" id="PF02374">
    <property type="entry name" value="ArsA_ATPase"/>
    <property type="match status" value="1"/>
</dbReference>
<dbReference type="SUPFAM" id="SSF52540">
    <property type="entry name" value="P-loop containing nucleoside triphosphate hydrolases"/>
    <property type="match status" value="1"/>
</dbReference>
<dbReference type="EMBL" id="CAFBOG010000008">
    <property type="protein sequence ID" value="CAB4969062.1"/>
    <property type="molecule type" value="Genomic_DNA"/>
</dbReference>
<organism evidence="3">
    <name type="scientific">freshwater metagenome</name>
    <dbReference type="NCBI Taxonomy" id="449393"/>
    <lineage>
        <taxon>unclassified sequences</taxon>
        <taxon>metagenomes</taxon>
        <taxon>ecological metagenomes</taxon>
    </lineage>
</organism>
<dbReference type="PANTHER" id="PTHR10803">
    <property type="entry name" value="ARSENICAL PUMP-DRIVING ATPASE ARSENITE-TRANSLOCATING ATPASE"/>
    <property type="match status" value="1"/>
</dbReference>
<dbReference type="GO" id="GO:0016887">
    <property type="term" value="F:ATP hydrolysis activity"/>
    <property type="evidence" value="ECO:0007669"/>
    <property type="project" value="InterPro"/>
</dbReference>
<evidence type="ECO:0000313" key="3">
    <source>
        <dbReference type="EMBL" id="CAB4822516.1"/>
    </source>
</evidence>
<gene>
    <name evidence="3" type="ORF">UFOPK3046_01811</name>
    <name evidence="4" type="ORF">UFOPK3914_00182</name>
</gene>
<proteinExistence type="predicted"/>
<feature type="region of interest" description="Disordered" evidence="1">
    <location>
        <begin position="1"/>
        <end position="21"/>
    </location>
</feature>
<protein>
    <submittedName>
        <fullName evidence="3">Unannotated protein</fullName>
    </submittedName>
</protein>
<dbReference type="Gene3D" id="3.40.50.300">
    <property type="entry name" value="P-loop containing nucleotide triphosphate hydrolases"/>
    <property type="match status" value="1"/>
</dbReference>
<feature type="compositionally biased region" description="Polar residues" evidence="1">
    <location>
        <begin position="1"/>
        <end position="19"/>
    </location>
</feature>
<sequence>MTRSDGALQANSGASQANPGDSLEQLCASKEIIISTGSGGVGKTTIAAALGATAAANLGIKVLVLTIDPARRLASALGLEQFGNVETQVPVSAFADAGASPQGELWVAMLDTKQSWDDLIQAHAPDVATRDAILANPLYRNITGKFIQSHDYVAMERLYQIHTSGKYDLIVVDTPPTRNAIDFLDAPERMADFFSSKLLRWLIAPYQSRMVGFASKPFYLVADRILGTQFLEDIAEFFILFQSMYAGFVDRAQAVTALLGSPQTSFLVVSTLESSPAQEAEFFLRVLADRKYQVGALILNKVLPAYFLSRSGAQSARALSSEPAQIAAQLHAEFPELSESHLGNMLSEIGSSFMNYQVVARRESDQRASLSGSADRTLSIPYFEEDIHSLAALLRLGEKIWT</sequence>
<feature type="domain" description="ArsA/GET3 Anion-transporting ATPase-like" evidence="2">
    <location>
        <begin position="31"/>
        <end position="305"/>
    </location>
</feature>
<evidence type="ECO:0000259" key="2">
    <source>
        <dbReference type="Pfam" id="PF02374"/>
    </source>
</evidence>
<reference evidence="3" key="1">
    <citation type="submission" date="2020-05" db="EMBL/GenBank/DDBJ databases">
        <authorList>
            <person name="Chiriac C."/>
            <person name="Salcher M."/>
            <person name="Ghai R."/>
            <person name="Kavagutti S V."/>
        </authorList>
    </citation>
    <scope>NUCLEOTIDE SEQUENCE</scope>
</reference>
<dbReference type="EMBL" id="CAFAAQ010000224">
    <property type="protein sequence ID" value="CAB4822516.1"/>
    <property type="molecule type" value="Genomic_DNA"/>
</dbReference>
<evidence type="ECO:0000256" key="1">
    <source>
        <dbReference type="SAM" id="MobiDB-lite"/>
    </source>
</evidence>
<evidence type="ECO:0000313" key="4">
    <source>
        <dbReference type="EMBL" id="CAB4969062.1"/>
    </source>
</evidence>
<dbReference type="PANTHER" id="PTHR10803:SF26">
    <property type="entry name" value="ANION TRANSPORTER ATPASE-RELATED"/>
    <property type="match status" value="1"/>
</dbReference>
<name>A0A6J6ZQM5_9ZZZZ</name>
<dbReference type="GO" id="GO:0005524">
    <property type="term" value="F:ATP binding"/>
    <property type="evidence" value="ECO:0007669"/>
    <property type="project" value="InterPro"/>
</dbReference>
<dbReference type="InterPro" id="IPR027417">
    <property type="entry name" value="P-loop_NTPase"/>
</dbReference>
<accession>A0A6J6ZQM5</accession>